<dbReference type="SUPFAM" id="SSF103473">
    <property type="entry name" value="MFS general substrate transporter"/>
    <property type="match status" value="1"/>
</dbReference>
<comment type="similarity">
    <text evidence="1">Belongs to the sodium:galactoside symporter (TC 2.A.2) family.</text>
</comment>
<name>Q21KX2_SACD2</name>
<feature type="transmembrane region" description="Helical" evidence="2">
    <location>
        <begin position="176"/>
        <end position="198"/>
    </location>
</feature>
<dbReference type="HOGENOM" id="CLU_027408_0_2_6"/>
<dbReference type="STRING" id="203122.Sde_1395"/>
<dbReference type="InterPro" id="IPR036259">
    <property type="entry name" value="MFS_trans_sf"/>
</dbReference>
<dbReference type="GeneID" id="98613069"/>
<dbReference type="Gene3D" id="1.20.1250.20">
    <property type="entry name" value="MFS general substrate transporter like domains"/>
    <property type="match status" value="1"/>
</dbReference>
<feature type="transmembrane region" description="Helical" evidence="2">
    <location>
        <begin position="106"/>
        <end position="128"/>
    </location>
</feature>
<feature type="transmembrane region" description="Helical" evidence="2">
    <location>
        <begin position="262"/>
        <end position="280"/>
    </location>
</feature>
<feature type="transmembrane region" description="Helical" evidence="2">
    <location>
        <begin position="229"/>
        <end position="250"/>
    </location>
</feature>
<gene>
    <name evidence="3" type="ordered locus">Sde_1395</name>
</gene>
<protein>
    <submittedName>
        <fullName evidence="3">Sugar (Glycoside-Pentoside-Hexuronide) transporter</fullName>
    </submittedName>
</protein>
<reference evidence="3 4" key="1">
    <citation type="journal article" date="2008" name="PLoS Genet.">
        <title>Complete genome sequence of the complex carbohydrate-degrading marine bacterium, Saccharophagus degradans strain 2-40 T.</title>
        <authorList>
            <person name="Weiner R.M."/>
            <person name="Taylor L.E.II."/>
            <person name="Henrissat B."/>
            <person name="Hauser L."/>
            <person name="Land M."/>
            <person name="Coutinho P.M."/>
            <person name="Rancurel C."/>
            <person name="Saunders E.H."/>
            <person name="Longmire A.G."/>
            <person name="Zhang H."/>
            <person name="Bayer E.A."/>
            <person name="Gilbert H.J."/>
            <person name="Larimer F."/>
            <person name="Zhulin I.B."/>
            <person name="Ekborg N.A."/>
            <person name="Lamed R."/>
            <person name="Richardson P.M."/>
            <person name="Borovok I."/>
            <person name="Hutcheson S."/>
        </authorList>
    </citation>
    <scope>NUCLEOTIDE SEQUENCE [LARGE SCALE GENOMIC DNA]</scope>
    <source>
        <strain evidence="4">2-40 / ATCC 43961 / DSM 17024</strain>
    </source>
</reference>
<dbReference type="GO" id="GO:0015293">
    <property type="term" value="F:symporter activity"/>
    <property type="evidence" value="ECO:0007669"/>
    <property type="project" value="InterPro"/>
</dbReference>
<dbReference type="RefSeq" id="WP_011467877.1">
    <property type="nucleotide sequence ID" value="NC_007912.1"/>
</dbReference>
<keyword evidence="4" id="KW-1185">Reference proteome</keyword>
<dbReference type="CDD" id="cd17332">
    <property type="entry name" value="MFS_MelB_like"/>
    <property type="match status" value="1"/>
</dbReference>
<evidence type="ECO:0000256" key="1">
    <source>
        <dbReference type="ARBA" id="ARBA00009617"/>
    </source>
</evidence>
<dbReference type="GO" id="GO:0008643">
    <property type="term" value="P:carbohydrate transport"/>
    <property type="evidence" value="ECO:0007669"/>
    <property type="project" value="InterPro"/>
</dbReference>
<dbReference type="Proteomes" id="UP000001947">
    <property type="component" value="Chromosome"/>
</dbReference>
<keyword evidence="2" id="KW-0472">Membrane</keyword>
<evidence type="ECO:0000256" key="2">
    <source>
        <dbReference type="SAM" id="Phobius"/>
    </source>
</evidence>
<feature type="transmembrane region" description="Helical" evidence="2">
    <location>
        <begin position="359"/>
        <end position="381"/>
    </location>
</feature>
<feature type="transmembrane region" description="Helical" evidence="2">
    <location>
        <begin position="401"/>
        <end position="424"/>
    </location>
</feature>
<dbReference type="InterPro" id="IPR039672">
    <property type="entry name" value="MFS_2"/>
</dbReference>
<dbReference type="eggNOG" id="COG2211">
    <property type="taxonomic scope" value="Bacteria"/>
</dbReference>
<sequence>MLSVKEKVAYGLGDTASNIVFQTVMLFLAFFYTDIFGISPAVVGTMFIVVRVLDAITDPLMGGLADRTNTKWGKFRPYLLWLAVPFGLISVLAFTTPELGEDGKVYYAYATYALLMMAYTAINIPYSALGGVLTADPKQRVSVQSYRFVFGMLGGLIVTAATLPLVQFFGKGDKALGYQLTIAAMSALGVILFLLCFAGTKERIAPPPQQKTSLFKDLSLMWVNDQWRVLCVAAFFLLIGMVMRSTLAIYYVKYYLLREDLVTAFVTLGMIGNIVGCALAQPLSKRVCKVKAYIALQIIAAVLCAAAYFVGQAQVVAAFVLYVLWCFFLQMATPLLWAKMADTVDYGHWKTGIRITGMVYSSVVFFIKLGLALGGAVASWLLAYYGYQADTAQTPDTLHGILLSFTVFPAVFSLLVAWAMRWYILNNDEVARIQQALNLKTVN</sequence>
<dbReference type="GO" id="GO:0005886">
    <property type="term" value="C:plasma membrane"/>
    <property type="evidence" value="ECO:0007669"/>
    <property type="project" value="TreeGrafter"/>
</dbReference>
<dbReference type="GO" id="GO:0006814">
    <property type="term" value="P:sodium ion transport"/>
    <property type="evidence" value="ECO:0007669"/>
    <property type="project" value="InterPro"/>
</dbReference>
<keyword evidence="2" id="KW-1133">Transmembrane helix</keyword>
<accession>Q21KX2</accession>
<feature type="transmembrane region" description="Helical" evidence="2">
    <location>
        <begin position="316"/>
        <end position="338"/>
    </location>
</feature>
<proteinExistence type="inferred from homology"/>
<dbReference type="NCBIfam" id="TIGR00792">
    <property type="entry name" value="gph"/>
    <property type="match status" value="1"/>
</dbReference>
<feature type="transmembrane region" description="Helical" evidence="2">
    <location>
        <begin position="292"/>
        <end position="310"/>
    </location>
</feature>
<organism evidence="3 4">
    <name type="scientific">Saccharophagus degradans (strain 2-40 / ATCC 43961 / DSM 17024)</name>
    <dbReference type="NCBI Taxonomy" id="203122"/>
    <lineage>
        <taxon>Bacteria</taxon>
        <taxon>Pseudomonadati</taxon>
        <taxon>Pseudomonadota</taxon>
        <taxon>Gammaproteobacteria</taxon>
        <taxon>Cellvibrionales</taxon>
        <taxon>Cellvibrionaceae</taxon>
        <taxon>Saccharophagus</taxon>
    </lineage>
</organism>
<dbReference type="OrthoDB" id="181905at2"/>
<evidence type="ECO:0000313" key="3">
    <source>
        <dbReference type="EMBL" id="ABD80657.1"/>
    </source>
</evidence>
<dbReference type="FunFam" id="1.20.1250.20:FF:000045">
    <property type="entry name" value="Glycoside-pentoside-hexuronide family transporter"/>
    <property type="match status" value="1"/>
</dbReference>
<dbReference type="PANTHER" id="PTHR11328">
    <property type="entry name" value="MAJOR FACILITATOR SUPERFAMILY DOMAIN-CONTAINING PROTEIN"/>
    <property type="match status" value="1"/>
</dbReference>
<dbReference type="PANTHER" id="PTHR11328:SF24">
    <property type="entry name" value="MAJOR FACILITATOR SUPERFAMILY (MFS) PROFILE DOMAIN-CONTAINING PROTEIN"/>
    <property type="match status" value="1"/>
</dbReference>
<keyword evidence="2" id="KW-0812">Transmembrane</keyword>
<dbReference type="KEGG" id="sde:Sde_1395"/>
<evidence type="ECO:0000313" key="4">
    <source>
        <dbReference type="Proteomes" id="UP000001947"/>
    </source>
</evidence>
<feature type="transmembrane region" description="Helical" evidence="2">
    <location>
        <begin position="148"/>
        <end position="170"/>
    </location>
</feature>
<dbReference type="InterPro" id="IPR001927">
    <property type="entry name" value="Na/Gal_symport"/>
</dbReference>
<feature type="transmembrane region" description="Helical" evidence="2">
    <location>
        <begin position="12"/>
        <end position="32"/>
    </location>
</feature>
<dbReference type="EMBL" id="CP000282">
    <property type="protein sequence ID" value="ABD80657.1"/>
    <property type="molecule type" value="Genomic_DNA"/>
</dbReference>
<dbReference type="AlphaFoldDB" id="Q21KX2"/>
<feature type="transmembrane region" description="Helical" evidence="2">
    <location>
        <begin position="78"/>
        <end position="94"/>
    </location>
</feature>
<dbReference type="Pfam" id="PF13347">
    <property type="entry name" value="MFS_2"/>
    <property type="match status" value="1"/>
</dbReference>